<sequence length="484" mass="53970">MVTEPHRLVMPIKPTLFCLFLLLWIGRPSFAQDAAPPLQIILIVADDLGWKDVGYMGSRYYKTPHLDALAGRSTVFRQAYANASNCAPSRACLLTGSLTPRHGVYTVGSSERGKSETRKIIPTPNRDDLDTATVTFGEIFQKNGFKTAVFGKWHLGDHPSQHGFDVHKGGGPAGHPKTYFSPYHLKYLADGPKGEELTDRLTTEAMDFMNQNKANPFMLYLPYFAIHTPLEGKPSLMEAYRNKKPTDGQGENPAYAALIENLDHNIGRIVSQIEKLGLENVMIIFSSDNGGIAKLSRQWPLRAGKGSYYEGGTRVPLLIFDSRKELAGQPAIEAPVQLVDLLPTMAERAGIALPLGAPFDGQSLMPFMNGVVSPLWESRPLFWHFPVYLEAYQKGGDDSQDALFRTRPGSSIRVGQWKLIQYFENNELELYDLQNDPGERINLAKIRVDDTDRMLAILQQKQKELNAPIPSQANPKYLPEAKLD</sequence>
<dbReference type="GO" id="GO:0046872">
    <property type="term" value="F:metal ion binding"/>
    <property type="evidence" value="ECO:0007669"/>
    <property type="project" value="UniProtKB-KW"/>
</dbReference>
<comment type="cofactor">
    <cofactor evidence="1">
        <name>Ca(2+)</name>
        <dbReference type="ChEBI" id="CHEBI:29108"/>
    </cofactor>
</comment>
<dbReference type="InterPro" id="IPR000917">
    <property type="entry name" value="Sulfatase_N"/>
</dbReference>
<evidence type="ECO:0000259" key="7">
    <source>
        <dbReference type="Pfam" id="PF00884"/>
    </source>
</evidence>
<dbReference type="Gene3D" id="3.40.720.10">
    <property type="entry name" value="Alkaline Phosphatase, subunit A"/>
    <property type="match status" value="1"/>
</dbReference>
<dbReference type="AlphaFoldDB" id="A0A316APU0"/>
<comment type="similarity">
    <text evidence="2">Belongs to the sulfatase family.</text>
</comment>
<dbReference type="InterPro" id="IPR050738">
    <property type="entry name" value="Sulfatase"/>
</dbReference>
<dbReference type="PANTHER" id="PTHR42693">
    <property type="entry name" value="ARYLSULFATASE FAMILY MEMBER"/>
    <property type="match status" value="1"/>
</dbReference>
<evidence type="ECO:0000256" key="3">
    <source>
        <dbReference type="ARBA" id="ARBA00022723"/>
    </source>
</evidence>
<evidence type="ECO:0000313" key="8">
    <source>
        <dbReference type="EMBL" id="PWJ59446.1"/>
    </source>
</evidence>
<dbReference type="SUPFAM" id="SSF53649">
    <property type="entry name" value="Alkaline phosphatase-like"/>
    <property type="match status" value="1"/>
</dbReference>
<comment type="caution">
    <text evidence="8">The sequence shown here is derived from an EMBL/GenBank/DDBJ whole genome shotgun (WGS) entry which is preliminary data.</text>
</comment>
<organism evidence="8 9">
    <name type="scientific">Dyadobacter jejuensis</name>
    <dbReference type="NCBI Taxonomy" id="1082580"/>
    <lineage>
        <taxon>Bacteria</taxon>
        <taxon>Pseudomonadati</taxon>
        <taxon>Bacteroidota</taxon>
        <taxon>Cytophagia</taxon>
        <taxon>Cytophagales</taxon>
        <taxon>Spirosomataceae</taxon>
        <taxon>Dyadobacter</taxon>
    </lineage>
</organism>
<dbReference type="PANTHER" id="PTHR42693:SF42">
    <property type="entry name" value="ARYLSULFATASE G"/>
    <property type="match status" value="1"/>
</dbReference>
<evidence type="ECO:0000256" key="5">
    <source>
        <dbReference type="ARBA" id="ARBA00022801"/>
    </source>
</evidence>
<name>A0A316APU0_9BACT</name>
<protein>
    <submittedName>
        <fullName evidence="8">Arylsulfatase A-like enzyme</fullName>
    </submittedName>
</protein>
<gene>
    <name evidence="8" type="ORF">CLV98_102279</name>
</gene>
<proteinExistence type="inferred from homology"/>
<keyword evidence="4" id="KW-0732">Signal</keyword>
<keyword evidence="5" id="KW-0378">Hydrolase</keyword>
<accession>A0A316APU0</accession>
<evidence type="ECO:0000256" key="1">
    <source>
        <dbReference type="ARBA" id="ARBA00001913"/>
    </source>
</evidence>
<evidence type="ECO:0000256" key="4">
    <source>
        <dbReference type="ARBA" id="ARBA00022729"/>
    </source>
</evidence>
<dbReference type="GO" id="GO:0004065">
    <property type="term" value="F:arylsulfatase activity"/>
    <property type="evidence" value="ECO:0007669"/>
    <property type="project" value="TreeGrafter"/>
</dbReference>
<keyword evidence="6" id="KW-0106">Calcium</keyword>
<dbReference type="InterPro" id="IPR017850">
    <property type="entry name" value="Alkaline_phosphatase_core_sf"/>
</dbReference>
<dbReference type="Proteomes" id="UP000245880">
    <property type="component" value="Unassembled WGS sequence"/>
</dbReference>
<reference evidence="8 9" key="1">
    <citation type="submission" date="2018-03" db="EMBL/GenBank/DDBJ databases">
        <title>Genomic Encyclopedia of Archaeal and Bacterial Type Strains, Phase II (KMG-II): from individual species to whole genera.</title>
        <authorList>
            <person name="Goeker M."/>
        </authorList>
    </citation>
    <scope>NUCLEOTIDE SEQUENCE [LARGE SCALE GENOMIC DNA]</scope>
    <source>
        <strain evidence="8 9">DSM 100346</strain>
    </source>
</reference>
<dbReference type="EMBL" id="QGDT01000002">
    <property type="protein sequence ID" value="PWJ59446.1"/>
    <property type="molecule type" value="Genomic_DNA"/>
</dbReference>
<evidence type="ECO:0000313" key="9">
    <source>
        <dbReference type="Proteomes" id="UP000245880"/>
    </source>
</evidence>
<dbReference type="Gene3D" id="3.30.1120.10">
    <property type="match status" value="1"/>
</dbReference>
<dbReference type="CDD" id="cd16144">
    <property type="entry name" value="ARS_like"/>
    <property type="match status" value="1"/>
</dbReference>
<evidence type="ECO:0000256" key="2">
    <source>
        <dbReference type="ARBA" id="ARBA00008779"/>
    </source>
</evidence>
<keyword evidence="3" id="KW-0479">Metal-binding</keyword>
<dbReference type="Pfam" id="PF00884">
    <property type="entry name" value="Sulfatase"/>
    <property type="match status" value="1"/>
</dbReference>
<feature type="domain" description="Sulfatase N-terminal" evidence="7">
    <location>
        <begin position="40"/>
        <end position="351"/>
    </location>
</feature>
<evidence type="ECO:0000256" key="6">
    <source>
        <dbReference type="ARBA" id="ARBA00022837"/>
    </source>
</evidence>
<keyword evidence="9" id="KW-1185">Reference proteome</keyword>